<dbReference type="InterPro" id="IPR036188">
    <property type="entry name" value="FAD/NAD-bd_sf"/>
</dbReference>
<organism evidence="2 3">
    <name type="scientific">Streptomyces canarius</name>
    <dbReference type="NCBI Taxonomy" id="285453"/>
    <lineage>
        <taxon>Bacteria</taxon>
        <taxon>Bacillati</taxon>
        <taxon>Actinomycetota</taxon>
        <taxon>Actinomycetes</taxon>
        <taxon>Kitasatosporales</taxon>
        <taxon>Streptomycetaceae</taxon>
        <taxon>Streptomyces</taxon>
    </lineage>
</organism>
<evidence type="ECO:0000313" key="2">
    <source>
        <dbReference type="EMBL" id="GHA56631.1"/>
    </source>
</evidence>
<dbReference type="EMBL" id="BMVN01000037">
    <property type="protein sequence ID" value="GHA56631.1"/>
    <property type="molecule type" value="Genomic_DNA"/>
</dbReference>
<dbReference type="Pfam" id="PF01494">
    <property type="entry name" value="FAD_binding_3"/>
    <property type="match status" value="1"/>
</dbReference>
<keyword evidence="3" id="KW-1185">Reference proteome</keyword>
<dbReference type="SUPFAM" id="SSF51905">
    <property type="entry name" value="FAD/NAD(P)-binding domain"/>
    <property type="match status" value="1"/>
</dbReference>
<dbReference type="RefSeq" id="WP_229917617.1">
    <property type="nucleotide sequence ID" value="NZ_BMVN01000037.1"/>
</dbReference>
<dbReference type="GO" id="GO:0004497">
    <property type="term" value="F:monooxygenase activity"/>
    <property type="evidence" value="ECO:0007669"/>
    <property type="project" value="UniProtKB-KW"/>
</dbReference>
<keyword evidence="2" id="KW-0503">Monooxygenase</keyword>
<proteinExistence type="predicted"/>
<keyword evidence="2" id="KW-0560">Oxidoreductase</keyword>
<name>A0ABQ3D663_9ACTN</name>
<dbReference type="Gene3D" id="3.30.9.100">
    <property type="match status" value="1"/>
</dbReference>
<feature type="domain" description="FAD-binding" evidence="1">
    <location>
        <begin position="10"/>
        <end position="346"/>
    </location>
</feature>
<comment type="caution">
    <text evidence="2">The sequence shown here is derived from an EMBL/GenBank/DDBJ whole genome shotgun (WGS) entry which is preliminary data.</text>
</comment>
<dbReference type="InterPro" id="IPR002938">
    <property type="entry name" value="FAD-bd"/>
</dbReference>
<dbReference type="PANTHER" id="PTHR43422">
    <property type="entry name" value="THIAMINE THIAZOLE SYNTHASE"/>
    <property type="match status" value="1"/>
</dbReference>
<dbReference type="Proteomes" id="UP000653644">
    <property type="component" value="Unassembled WGS sequence"/>
</dbReference>
<gene>
    <name evidence="2" type="ORF">GCM10010345_71420</name>
</gene>
<dbReference type="Gene3D" id="3.50.50.60">
    <property type="entry name" value="FAD/NAD(P)-binding domain"/>
    <property type="match status" value="1"/>
</dbReference>
<evidence type="ECO:0000313" key="3">
    <source>
        <dbReference type="Proteomes" id="UP000653644"/>
    </source>
</evidence>
<reference evidence="3" key="1">
    <citation type="journal article" date="2019" name="Int. J. Syst. Evol. Microbiol.">
        <title>The Global Catalogue of Microorganisms (GCM) 10K type strain sequencing project: providing services to taxonomists for standard genome sequencing and annotation.</title>
        <authorList>
            <consortium name="The Broad Institute Genomics Platform"/>
            <consortium name="The Broad Institute Genome Sequencing Center for Infectious Disease"/>
            <person name="Wu L."/>
            <person name="Ma J."/>
        </authorList>
    </citation>
    <scope>NUCLEOTIDE SEQUENCE [LARGE SCALE GENOMIC DNA]</scope>
    <source>
        <strain evidence="3">JCM 4733</strain>
    </source>
</reference>
<protein>
    <submittedName>
        <fullName evidence="2">FAD-binding monooxygenase</fullName>
    </submittedName>
</protein>
<dbReference type="PANTHER" id="PTHR43422:SF3">
    <property type="entry name" value="THIAMINE THIAZOLE SYNTHASE"/>
    <property type="match status" value="1"/>
</dbReference>
<accession>A0ABQ3D663</accession>
<evidence type="ECO:0000259" key="1">
    <source>
        <dbReference type="Pfam" id="PF01494"/>
    </source>
</evidence>
<sequence>MQSDSSVGHAVVIGGSVAGLLAARALSSSYTHVTVLERDTFPAQTVSRRGVPQGRQVHALLTRGAVGLDGLFPGFIDAMTAAGVPSGDAQADFTWFLDGHRMAAAASGLRGFGVSRPRIEEMIRDRVRALPNVSLVDGTQVDGLVRVGDRVVGVRVRGRSGAEDTVPAELVVDAAGRGSRAQPWLREFGYPVPEQTAVRTNVVYVTRHYQQEPGLLDGRLGATVVPFPGQPRAAVVVRQEADRFAVLLAGLLGEEPPTDDAGMIEFASALAGQDAAEVLRSATPVDEPVKMRYPESTLNHFDKLDRHLGGFLVVGDALCSFNPIYGQGMTVAVMEAELLQFLLAEHGRQDLAPRFFAAAATLLAEPWSLATGGDLRFPEVEGERGPQDEEVNGYLDQFRASAAIDPVLGTAFLKVANMMAPVTSLLSPELMERTQRPRAQ</sequence>